<dbReference type="RefSeq" id="NP_957952.1">
    <property type="nucleotide sequence ID" value="NC_005337.1"/>
</dbReference>
<organism evidence="3 5">
    <name type="scientific">Bovine papular stomatitis virus</name>
    <dbReference type="NCBI Taxonomy" id="129727"/>
    <lineage>
        <taxon>Viruses</taxon>
        <taxon>Varidnaviria</taxon>
        <taxon>Bamfordvirae</taxon>
        <taxon>Nucleocytoviricota</taxon>
        <taxon>Pokkesviricetes</taxon>
        <taxon>Chitovirales</taxon>
        <taxon>Poxviridae</taxon>
        <taxon>Chordopoxvirinae</taxon>
        <taxon>Parapoxvirus</taxon>
        <taxon>Parapoxvirus bovinestomatitis</taxon>
    </lineage>
</organism>
<evidence type="ECO:0000313" key="5">
    <source>
        <dbReference type="Proteomes" id="UP000104372"/>
    </source>
</evidence>
<gene>
    <name evidence="4" type="ORF">BVTX09c1_043</name>
</gene>
<evidence type="ECO:0000256" key="2">
    <source>
        <dbReference type="ARBA" id="ARBA00034814"/>
    </source>
</evidence>
<reference evidence="4 6" key="2">
    <citation type="journal article" date="2015" name="Arch. Virol.">
        <title>Coinfection with multiple strains of bovine papular stomatitis virus.</title>
        <authorList>
            <person name="Huang T."/>
            <person name="Tulman E.R."/>
            <person name="Diel D.G."/>
            <person name="Khatiwada S."/>
            <person name="Sims W."/>
            <person name="Edwards J.F."/>
            <person name="Wen X."/>
            <person name="Kutish G.F."/>
            <person name="Rock D.L."/>
            <person name="Delhon G."/>
        </authorList>
    </citation>
    <scope>NUCLEOTIDE SEQUENCE [LARGE SCALE GENOMIC DNA]</scope>
    <source>
        <strain evidence="4">BV-TX09c1</strain>
    </source>
</reference>
<sequence>MEARMLREIVDTCPRGSLIFVSSAASMTDCFNPSKYKHAAIYVGSVDCRTMLRKLGAGRPEIRADVPYVIDASAPHGARLTPLEDLLRNCVVVKAYRLAVPGALSLMSLAADAAFELVGTPYGFNHGRTYCFKLVADCFASVGVPTKTRRIMGREVVLSQDFLEDGAWTKILDSTEDLDVPVSSRTALSLSP</sequence>
<dbReference type="Pfam" id="PF05708">
    <property type="entry name" value="Peptidase_C92"/>
    <property type="match status" value="1"/>
</dbReference>
<dbReference type="EMBL" id="KM875472">
    <property type="protein sequence ID" value="AKC03469.1"/>
    <property type="molecule type" value="Genomic_DNA"/>
</dbReference>
<dbReference type="KEGG" id="vg:2947937"/>
<dbReference type="Gene3D" id="3.90.1720.10">
    <property type="entry name" value="endopeptidase domain like (from Nostoc punctiforme)"/>
    <property type="match status" value="1"/>
</dbReference>
<dbReference type="OrthoDB" id="14259at10239"/>
<dbReference type="Proteomes" id="UP000163391">
    <property type="component" value="Segment"/>
</dbReference>
<evidence type="ECO:0000313" key="3">
    <source>
        <dbReference type="EMBL" id="AAR98400.1"/>
    </source>
</evidence>
<evidence type="ECO:0000313" key="4">
    <source>
        <dbReference type="EMBL" id="AKC03469.1"/>
    </source>
</evidence>
<dbReference type="EMBL" id="AY386265">
    <property type="protein sequence ID" value="AAR98400.1"/>
    <property type="molecule type" value="Genomic_DNA"/>
</dbReference>
<keyword evidence="5" id="KW-1185">Reference proteome</keyword>
<comment type="similarity">
    <text evidence="1">Belongs to the orthopoxvirus OPG091 family.</text>
</comment>
<proteinExistence type="inferred from homology"/>
<dbReference type="InterPro" id="IPR038765">
    <property type="entry name" value="Papain-like_cys_pep_sf"/>
</dbReference>
<dbReference type="Proteomes" id="UP000104372">
    <property type="component" value="Segment"/>
</dbReference>
<reference evidence="3 5" key="1">
    <citation type="journal article" date="2004" name="J. Virol.">
        <title>Genomes of the parapoxviruses ORF virus and bovine papular stomatitis virus.</title>
        <authorList>
            <person name="Delhon G."/>
            <person name="Tulman E.R."/>
            <person name="Afonso C.L."/>
            <person name="Lu Z."/>
            <person name="de la Concha-Bermejillo A."/>
            <person name="Lehmkuhl H.D."/>
            <person name="Piccone M.E."/>
            <person name="Kutish G.F."/>
            <person name="Rock D.L."/>
        </authorList>
    </citation>
    <scope>NUCLEOTIDE SEQUENCE [LARGE SCALE GENOMIC DNA]</scope>
    <source>
        <strain evidence="3 5">BV-AR02</strain>
    </source>
</reference>
<accession>Q6TVE5</accession>
<protein>
    <recommendedName>
        <fullName evidence="2">Protein OPG091</fullName>
    </recommendedName>
</protein>
<evidence type="ECO:0000313" key="6">
    <source>
        <dbReference type="Proteomes" id="UP000163391"/>
    </source>
</evidence>
<name>Q6TVE5_9POXV</name>
<evidence type="ECO:0000256" key="1">
    <source>
        <dbReference type="ARBA" id="ARBA00034761"/>
    </source>
</evidence>
<dbReference type="SUPFAM" id="SSF54001">
    <property type="entry name" value="Cysteine proteinases"/>
    <property type="match status" value="1"/>
</dbReference>
<dbReference type="InterPro" id="IPR024453">
    <property type="entry name" value="Peptidase_C92"/>
</dbReference>